<organism evidence="1 2">
    <name type="scientific">Actinokineospora spheciospongiae</name>
    <dbReference type="NCBI Taxonomy" id="909613"/>
    <lineage>
        <taxon>Bacteria</taxon>
        <taxon>Bacillati</taxon>
        <taxon>Actinomycetota</taxon>
        <taxon>Actinomycetes</taxon>
        <taxon>Pseudonocardiales</taxon>
        <taxon>Pseudonocardiaceae</taxon>
        <taxon>Actinokineospora</taxon>
    </lineage>
</organism>
<keyword evidence="2" id="KW-1185">Reference proteome</keyword>
<reference evidence="1 2" key="1">
    <citation type="journal article" date="2014" name="Genome Announc.">
        <title>Draft Genome Sequence of the Antitrypanosomally Active Sponge-Associated Bacterium Actinokineospora sp. Strain EG49.</title>
        <authorList>
            <person name="Harjes J."/>
            <person name="Ryu T."/>
            <person name="Abdelmohsen U.R."/>
            <person name="Moitinho-Silva L."/>
            <person name="Horn H."/>
            <person name="Ravasi T."/>
            <person name="Hentschel U."/>
        </authorList>
    </citation>
    <scope>NUCLEOTIDE SEQUENCE [LARGE SCALE GENOMIC DNA]</scope>
    <source>
        <strain evidence="1 2">EG49</strain>
    </source>
</reference>
<evidence type="ECO:0000313" key="1">
    <source>
        <dbReference type="EMBL" id="EWC62294.1"/>
    </source>
</evidence>
<evidence type="ECO:0000313" key="2">
    <source>
        <dbReference type="Proteomes" id="UP000019277"/>
    </source>
</evidence>
<dbReference type="STRING" id="909613.UO65_2414"/>
<dbReference type="Proteomes" id="UP000019277">
    <property type="component" value="Unassembled WGS sequence"/>
</dbReference>
<name>W7J8E7_9PSEU</name>
<protein>
    <submittedName>
        <fullName evidence="1">Uncharacterized protein</fullName>
    </submittedName>
</protein>
<dbReference type="EMBL" id="AYXG01000082">
    <property type="protein sequence ID" value="EWC62294.1"/>
    <property type="molecule type" value="Genomic_DNA"/>
</dbReference>
<comment type="caution">
    <text evidence="1">The sequence shown here is derived from an EMBL/GenBank/DDBJ whole genome shotgun (WGS) entry which is preliminary data.</text>
</comment>
<dbReference type="AlphaFoldDB" id="W7J8E7"/>
<accession>W7J8E7</accession>
<sequence>MAHEEDPATVLDWWDLVDLAALIPEQRRSPEDGPEWR</sequence>
<gene>
    <name evidence="1" type="ORF">UO65_2414</name>
</gene>
<proteinExistence type="predicted"/>